<feature type="transmembrane region" description="Helical" evidence="1">
    <location>
        <begin position="221"/>
        <end position="246"/>
    </location>
</feature>
<dbReference type="EMBL" id="JACGDE010000023">
    <property type="protein sequence ID" value="MBA6067924.1"/>
    <property type="molecule type" value="Genomic_DNA"/>
</dbReference>
<keyword evidence="1" id="KW-1133">Transmembrane helix</keyword>
<protein>
    <submittedName>
        <fullName evidence="2">Uncharacterized protein</fullName>
    </submittedName>
</protein>
<organism evidence="2 3">
    <name type="scientific">Pseudomonas mosselii</name>
    <dbReference type="NCBI Taxonomy" id="78327"/>
    <lineage>
        <taxon>Bacteria</taxon>
        <taxon>Pseudomonadati</taxon>
        <taxon>Pseudomonadota</taxon>
        <taxon>Gammaproteobacteria</taxon>
        <taxon>Pseudomonadales</taxon>
        <taxon>Pseudomonadaceae</taxon>
        <taxon>Pseudomonas</taxon>
    </lineage>
</organism>
<comment type="caution">
    <text evidence="2">The sequence shown here is derived from an EMBL/GenBank/DDBJ whole genome shotgun (WGS) entry which is preliminary data.</text>
</comment>
<sequence>DGHLDQLAQHSALNTAGALAWLGQLGRQSLQAGAPGNMDRLLYRRLGTYLIASLGEQAINLRLSEHALEGDTPSRGRVAAPMVRRLDRAYVETLQGAHAHSFYRLRLASGLLLLEAGLLLLQGQRDDKDRRFWSEVVAAGLASAAAGFELLAVGTEQTLLGVERNSAIARGADISLGRYRLWGAALATVGGVVSIAWDISDAEEAKIRSKSMLAAAYRTRAVSTIALILGQGGIAFSKASAFFQWLSMSANQTWKSSLFSTLSTLSAELAANRAAMMFLSRLSWIGGAIILGTTVTLLIIDDDALEKWCSKCCFRLKPSDKGYLKDAEELKALFNAMSEVI</sequence>
<keyword evidence="1" id="KW-0472">Membrane</keyword>
<gene>
    <name evidence="2" type="ORF">H4C75_24625</name>
</gene>
<dbReference type="Proteomes" id="UP000541770">
    <property type="component" value="Unassembled WGS sequence"/>
</dbReference>
<name>A0A7W2Q0R6_9PSED</name>
<evidence type="ECO:0000313" key="3">
    <source>
        <dbReference type="Proteomes" id="UP000541770"/>
    </source>
</evidence>
<evidence type="ECO:0000256" key="1">
    <source>
        <dbReference type="SAM" id="Phobius"/>
    </source>
</evidence>
<evidence type="ECO:0000313" key="2">
    <source>
        <dbReference type="EMBL" id="MBA6067924.1"/>
    </source>
</evidence>
<feature type="non-terminal residue" evidence="2">
    <location>
        <position position="1"/>
    </location>
</feature>
<proteinExistence type="predicted"/>
<keyword evidence="1" id="KW-0812">Transmembrane</keyword>
<reference evidence="2 3" key="1">
    <citation type="submission" date="2020-07" db="EMBL/GenBank/DDBJ databases">
        <title>Diversity of carbapenemase encoding genes among Pseudomonas putida group clinical isolates in a tertiary Brazilian hospital.</title>
        <authorList>
            <person name="Alberto-Lei F."/>
            <person name="Nodari C.S."/>
            <person name="Streling A.P."/>
            <person name="Paulino J.T."/>
            <person name="Bessa-Neto F.O."/>
            <person name="Cayo R."/>
            <person name="Gales A.C."/>
        </authorList>
    </citation>
    <scope>NUCLEOTIDE SEQUENCE [LARGE SCALE GENOMIC DNA]</scope>
    <source>
        <strain evidence="2 3">14802</strain>
    </source>
</reference>
<feature type="transmembrane region" description="Helical" evidence="1">
    <location>
        <begin position="282"/>
        <end position="300"/>
    </location>
</feature>
<accession>A0A7W2Q0R6</accession>
<dbReference type="AlphaFoldDB" id="A0A7W2Q0R6"/>